<feature type="transmembrane region" description="Helical" evidence="1">
    <location>
        <begin position="170"/>
        <end position="188"/>
    </location>
</feature>
<feature type="transmembrane region" description="Helical" evidence="1">
    <location>
        <begin position="147"/>
        <end position="164"/>
    </location>
</feature>
<gene>
    <name evidence="3" type="ORF">RG540_PA05710</name>
</gene>
<dbReference type="GeneID" id="24260106"/>
<evidence type="ECO:0000256" key="1">
    <source>
        <dbReference type="SAM" id="Phobius"/>
    </source>
</evidence>
<evidence type="ECO:0000313" key="3">
    <source>
        <dbReference type="EMBL" id="CDN51247.1"/>
    </source>
</evidence>
<dbReference type="KEGG" id="ngg:RG540_PA05710"/>
<proteinExistence type="predicted"/>
<reference evidence="4" key="1">
    <citation type="journal article" date="2014" name="BMC Genomics">
        <title>Genome sequencing of two Neorhizobium galegae strains reveals a noeT gene responsible for the unusual acetylation of the nodulation factors.</title>
        <authorList>
            <person name="Osterman J."/>
            <person name="Marsh J."/>
            <person name="Laine P.K."/>
            <person name="Zeng Z."/>
            <person name="Alatalo E."/>
            <person name="Sullivan J.T."/>
            <person name="Young J.P."/>
            <person name="Thomas-Oates J."/>
            <person name="Paulin L."/>
            <person name="Lindstrom K."/>
        </authorList>
    </citation>
    <scope>NUCLEOTIDE SEQUENCE [LARGE SCALE GENOMIC DNA]</scope>
    <source>
        <strain evidence="4">HAMBI 540</strain>
    </source>
</reference>
<keyword evidence="1" id="KW-0812">Transmembrane</keyword>
<dbReference type="RefSeq" id="WP_041364633.1">
    <property type="nucleotide sequence ID" value="NZ_HG938354.1"/>
</dbReference>
<dbReference type="eggNOG" id="COG3333">
    <property type="taxonomic scope" value="Bacteria"/>
</dbReference>
<dbReference type="InterPro" id="IPR002823">
    <property type="entry name" value="DUF112_TM"/>
</dbReference>
<dbReference type="HOGENOM" id="CLU_022936_2_0_5"/>
<organism evidence="3 4">
    <name type="scientific">Neorhizobium galegae bv. orientalis str. HAMBI 540</name>
    <dbReference type="NCBI Taxonomy" id="1028800"/>
    <lineage>
        <taxon>Bacteria</taxon>
        <taxon>Pseudomonadati</taxon>
        <taxon>Pseudomonadota</taxon>
        <taxon>Alphaproteobacteria</taxon>
        <taxon>Hyphomicrobiales</taxon>
        <taxon>Rhizobiaceae</taxon>
        <taxon>Rhizobium/Agrobacterium group</taxon>
        <taxon>Neorhizobium</taxon>
    </lineage>
</organism>
<feature type="domain" description="DUF112" evidence="2">
    <location>
        <begin position="20"/>
        <end position="440"/>
    </location>
</feature>
<name>A0A068SYD7_NEOGA</name>
<keyword evidence="1" id="KW-1133">Transmembrane helix</keyword>
<dbReference type="PATRIC" id="fig|1028800.3.peg.5191"/>
<feature type="transmembrane region" description="Helical" evidence="1">
    <location>
        <begin position="259"/>
        <end position="283"/>
    </location>
</feature>
<feature type="transmembrane region" description="Helical" evidence="1">
    <location>
        <begin position="108"/>
        <end position="135"/>
    </location>
</feature>
<accession>A0A068SYD7</accession>
<dbReference type="PANTHER" id="PTHR35342">
    <property type="entry name" value="TRICARBOXYLIC TRANSPORT PROTEIN"/>
    <property type="match status" value="1"/>
</dbReference>
<keyword evidence="4" id="KW-1185">Reference proteome</keyword>
<dbReference type="AlphaFoldDB" id="A0A068SYD7"/>
<keyword evidence="3" id="KW-0614">Plasmid</keyword>
<evidence type="ECO:0000259" key="2">
    <source>
        <dbReference type="Pfam" id="PF01970"/>
    </source>
</evidence>
<keyword evidence="1" id="KW-0472">Membrane</keyword>
<sequence>MDIFANLALGFGAVLEPSNLMFCFIGCLLGTAVGVLPGIGPLGTIAILLPVTFGFAPEASMIMLAGIYYGAQYGGSTTAILINLPGEATSAVTAIDGYQMARQGRAGAALAIAALGSFFAGCVATLVIALFALPLTSLALSFGPSDYFALMVLGVVASIALAHGSVLKGLVMIVLGLLLGCVGTDVYTGSMRLTLGTLDLADGIPIIAFGSGVYAIAEILRGLEDEKEQERDVLTTRVTGLMPTWADIKESAWPILRGTGLGCILGILPGGGAMLSSFTSYALEKKISRHPERFGHGAIAGVAGPESANNAGAQSSFIPMLTLGIPSNAIMALMIGALMLQGVAPGPNLVNEKPVLFWGVIVSMWIGNLMLVILNLPLVGLWVKLLSVRNHYLFPAIIGFSAIGVYSVGNNPFDLVVMAVFGVVGYGLTKLDCEPAPLLLGFVLGPMLEEYLRRAMLLADGNPLVFFQRPLTAGLLLVAAVTLFAVLFPAIRNRRKVVFAEED</sequence>
<protein>
    <submittedName>
        <fullName evidence="3">TTT family tricarboxylate transporter</fullName>
    </submittedName>
</protein>
<feature type="transmembrane region" description="Helical" evidence="1">
    <location>
        <begin position="392"/>
        <end position="409"/>
    </location>
</feature>
<dbReference type="EMBL" id="HG938354">
    <property type="protein sequence ID" value="CDN51247.1"/>
    <property type="molecule type" value="Genomic_DNA"/>
</dbReference>
<dbReference type="Proteomes" id="UP000028181">
    <property type="component" value="Plasmid pHAMBI540a"/>
</dbReference>
<dbReference type="Pfam" id="PF01970">
    <property type="entry name" value="TctA"/>
    <property type="match status" value="1"/>
</dbReference>
<dbReference type="OrthoDB" id="9806425at2"/>
<feature type="transmembrane region" description="Helical" evidence="1">
    <location>
        <begin position="323"/>
        <end position="344"/>
    </location>
</feature>
<feature type="transmembrane region" description="Helical" evidence="1">
    <location>
        <begin position="356"/>
        <end position="380"/>
    </location>
</feature>
<geneLocation type="plasmid" evidence="4">
    <name>II</name>
</geneLocation>
<feature type="transmembrane region" description="Helical" evidence="1">
    <location>
        <begin position="471"/>
        <end position="491"/>
    </location>
</feature>
<evidence type="ECO:0000313" key="4">
    <source>
        <dbReference type="Proteomes" id="UP000028181"/>
    </source>
</evidence>
<dbReference type="PANTHER" id="PTHR35342:SF5">
    <property type="entry name" value="TRICARBOXYLIC TRANSPORT PROTEIN"/>
    <property type="match status" value="1"/>
</dbReference>